<evidence type="ECO:0000256" key="2">
    <source>
        <dbReference type="ARBA" id="ARBA00006613"/>
    </source>
</evidence>
<comment type="subcellular location">
    <subcellularLocation>
        <location evidence="1">Endomembrane system</location>
    </subcellularLocation>
</comment>
<comment type="similarity">
    <text evidence="2">Belongs to the adaptor complexes large subunit family.</text>
</comment>
<dbReference type="PANTHER" id="PTHR22781">
    <property type="entry name" value="DELTA ADAPTIN-RELATED"/>
    <property type="match status" value="1"/>
</dbReference>
<dbReference type="InterPro" id="IPR011989">
    <property type="entry name" value="ARM-like"/>
</dbReference>
<sequence>MDNSFVELIKDIKKDDSINNLEKNYQKCVSYLKDLDKRKSNDKLFLMNSVVKEKSLVLLKLLYLQMFGKKIDKEYNFSVIQLLTCNKYFLKRRGFFFLNSISDNDDIIFLSINLFKKELYKDSINSIDQNTKGTVLSSLSNIGTKIIKENINIFKNMNTINTNNVNTINTNNVNTTNTNNVNTINTNNMNTINTNNMNTINTNNMNTINTNNMNTINTNNMNNFHVNNSVEPFNDRNKKNNFSGLLQGINTNNDQKVFNTFLILNSISNICTDIMSSNLYNDIFFLLNNSNVYIRKKTILCFYKLVISNLSILHTFFDLLKKNFVSLYNNENTSYEKLPFDKVDYTFRNNTCLCCLIINVLAEIFSYLERRQMKYHNSPIRSNEYRERDLNLVGTNKKKNDEQVCVHNKSDYCDNTNYYNSMLKNNEKIFHQVGTQKGEEIGLDHDNIKNNNNEIYSDTCSNNNFYNDEHDISNYLKKFLSFVPFIYNILNERLSIIDNWKLIKFIKFINKLVKYEYRIYKKFLPIIIHIYFTNKAKSVIFECYDFILFNYKKNYNVHIPNVDSYINTSVLSQEMCGMFKCVDTSNDIKNVEEVKYNDKYNDKCNHNDVMVNHSNVDGTIQRTSSYNKHNINNPEDVVLLSQEHINTYNIIYKEEKNTKENNNAGTPFDKFLFYCFKQLLSSFFTEDKNIVYMTINLYKYLFIIPDIYEYFTRYNLLNEFSRNILKNFYHKDITIRKKLLYILYFLINDKNFEQIVYSILIYLYNHNNNSYNNAEAKPLNYADEYINVIINYCINNLNNLQNVNVYVFILFYLLCLKNHTKEYDILQHIHKINKKLKITHITTNFLSCIFIITYALGFIKDTLERNHLYLKNNKLEMNKFFLTKCIQKNDHNIKHKNMDTNINIKTNEHVCFHTNTYKCSYNNIIQVGDPFTKLICPSIEFNKKKDNLINKLNNQDDSYFLDIMSNYEEIYEYILINDIFNLKKEIKNFNILNKYDVFEYIIIILKLYDKIYPDAKYIECVRETSQNGDPLNLKREMKENCENVKEKYDDKNIQMNEDGDKYSDNYIKTCEYIKCNKLDHIKVESYEYIIYFITIYLEETYDKIKEFKDMFFLKLFFFTLYLFFISYNSANILWNVIKIFMFFLQFEENHSLLLFYFYRCYTHLNYLIKKKNDVYNLDTCILLKNILSLLLNTKKENYKTFNFYNYFINTIHIQENDNKHLDLNQPFKYDDSFFFFNSIVLSKEQSGTINKKKNKNIKNIKDDMDNNTSYNMPNIQKVTKKNIQTNITNELYILINKHEQYKQKWINTFPFYIIYQNDHFKLYLKHLKDNKQLILYIHLKNDTFILNNFNLYTSFNLINYNILDKYNPDYTNFNDDVENYFYKYNNITIQKMDDYNHPINNKNVIQIKNITRSIFISIKYDTYISDIKFCYDYFFNTQNVQNKGLLIIPYVKMDPLHLSTEDFKRVNSKNVMLRNVNYEITTEKNSNIYKLLFNYFLFLSQYLNISFFNMNNIFVNLKNEVQMNELRIIFCICESTKKSMSTLEDNIVLLLNVKPQKKEESNISYNYNIYIKMKILNNSQDDSNKLLDYFEFYIKQLFLQKIINIDFSF</sequence>
<feature type="transmembrane region" description="Helical" evidence="7">
    <location>
        <begin position="841"/>
        <end position="859"/>
    </location>
</feature>
<evidence type="ECO:0000256" key="1">
    <source>
        <dbReference type="ARBA" id="ARBA00004308"/>
    </source>
</evidence>
<organism evidence="8 9">
    <name type="scientific">Plasmodium falciparum (isolate NF54)</name>
    <dbReference type="NCBI Taxonomy" id="5843"/>
    <lineage>
        <taxon>Eukaryota</taxon>
        <taxon>Sar</taxon>
        <taxon>Alveolata</taxon>
        <taxon>Apicomplexa</taxon>
        <taxon>Aconoidasida</taxon>
        <taxon>Haemosporida</taxon>
        <taxon>Plasmodiidae</taxon>
        <taxon>Plasmodium</taxon>
        <taxon>Plasmodium (Laverania)</taxon>
    </lineage>
</organism>
<evidence type="ECO:0000256" key="4">
    <source>
        <dbReference type="ARBA" id="ARBA00022737"/>
    </source>
</evidence>
<keyword evidence="7" id="KW-0812">Transmembrane</keyword>
<dbReference type="InterPro" id="IPR016024">
    <property type="entry name" value="ARM-type_fold"/>
</dbReference>
<evidence type="ECO:0000256" key="7">
    <source>
        <dbReference type="SAM" id="Phobius"/>
    </source>
</evidence>
<keyword evidence="4" id="KW-0677">Repeat</keyword>
<evidence type="ECO:0000313" key="8">
    <source>
        <dbReference type="EMBL" id="PKC47511.1"/>
    </source>
</evidence>
<dbReference type="Proteomes" id="UP000232684">
    <property type="component" value="Unassembled WGS sequence"/>
</dbReference>
<keyword evidence="5" id="KW-0653">Protein transport</keyword>
<evidence type="ECO:0000256" key="3">
    <source>
        <dbReference type="ARBA" id="ARBA00022448"/>
    </source>
</evidence>
<keyword evidence="6 7" id="KW-0472">Membrane</keyword>
<name>A0A2I0BX49_PLAFO</name>
<evidence type="ECO:0000256" key="6">
    <source>
        <dbReference type="ARBA" id="ARBA00023136"/>
    </source>
</evidence>
<dbReference type="GO" id="GO:0006896">
    <property type="term" value="P:Golgi to vacuole transport"/>
    <property type="evidence" value="ECO:0007669"/>
    <property type="project" value="TreeGrafter"/>
</dbReference>
<protein>
    <submittedName>
        <fullName evidence="8">AP-3 complex subunit delta</fullName>
    </submittedName>
</protein>
<reference evidence="8 9" key="1">
    <citation type="submission" date="2017-11" db="EMBL/GenBank/DDBJ databases">
        <title>Plasmodium falciparum NF54 genome assembly.</title>
        <authorList>
            <person name="Bryant J.M."/>
            <person name="Baumgarten S."/>
            <person name="Scheidig-Benatar C."/>
            <person name="Scherf A."/>
        </authorList>
    </citation>
    <scope>NUCLEOTIDE SEQUENCE [LARGE SCALE GENOMIC DNA]</scope>
    <source>
        <strain evidence="8">NF54</strain>
    </source>
</reference>
<comment type="caution">
    <text evidence="8">The sequence shown here is derived from an EMBL/GenBank/DDBJ whole genome shotgun (WGS) entry which is preliminary data.</text>
</comment>
<accession>A0A2I0BX49</accession>
<keyword evidence="3" id="KW-0813">Transport</keyword>
<dbReference type="GO" id="GO:0010008">
    <property type="term" value="C:endosome membrane"/>
    <property type="evidence" value="ECO:0007669"/>
    <property type="project" value="TreeGrafter"/>
</dbReference>
<dbReference type="VEuPathDB" id="PlasmoDB:PfNF54_080012100"/>
<dbReference type="GO" id="GO:0006623">
    <property type="term" value="P:protein targeting to vacuole"/>
    <property type="evidence" value="ECO:0007669"/>
    <property type="project" value="TreeGrafter"/>
</dbReference>
<feature type="transmembrane region" description="Helical" evidence="7">
    <location>
        <begin position="1110"/>
        <end position="1127"/>
    </location>
</feature>
<evidence type="ECO:0000256" key="5">
    <source>
        <dbReference type="ARBA" id="ARBA00022927"/>
    </source>
</evidence>
<dbReference type="PANTHER" id="PTHR22781:SF12">
    <property type="entry name" value="AP-3 COMPLEX SUBUNIT DELTA-1"/>
    <property type="match status" value="1"/>
</dbReference>
<proteinExistence type="inferred from homology"/>
<dbReference type="Gene3D" id="1.25.10.10">
    <property type="entry name" value="Leucine-rich Repeat Variant"/>
    <property type="match status" value="2"/>
</dbReference>
<dbReference type="InterPro" id="IPR017105">
    <property type="entry name" value="AP3_complex_dsu"/>
</dbReference>
<dbReference type="EMBL" id="NYMT01000006">
    <property type="protein sequence ID" value="PKC47511.1"/>
    <property type="molecule type" value="Genomic_DNA"/>
</dbReference>
<keyword evidence="7" id="KW-1133">Transmembrane helix</keyword>
<evidence type="ECO:0000313" key="9">
    <source>
        <dbReference type="Proteomes" id="UP000232684"/>
    </source>
</evidence>
<gene>
    <name evidence="8" type="ORF">CK202_2399</name>
</gene>
<dbReference type="GO" id="GO:0030123">
    <property type="term" value="C:AP-3 adaptor complex"/>
    <property type="evidence" value="ECO:0007669"/>
    <property type="project" value="InterPro"/>
</dbReference>
<dbReference type="SUPFAM" id="SSF48371">
    <property type="entry name" value="ARM repeat"/>
    <property type="match status" value="1"/>
</dbReference>